<protein>
    <recommendedName>
        <fullName evidence="2">DUF8203 domain-containing protein</fullName>
    </recommendedName>
</protein>
<organism evidence="3 4">
    <name type="scientific">Haloterrigena alkaliphila</name>
    <dbReference type="NCBI Taxonomy" id="2816475"/>
    <lineage>
        <taxon>Archaea</taxon>
        <taxon>Methanobacteriati</taxon>
        <taxon>Methanobacteriota</taxon>
        <taxon>Stenosarchaea group</taxon>
        <taxon>Halobacteria</taxon>
        <taxon>Halobacteriales</taxon>
        <taxon>Natrialbaceae</taxon>
        <taxon>Haloterrigena</taxon>
    </lineage>
</organism>
<accession>A0A8A2VHL2</accession>
<dbReference type="EMBL" id="CP071462">
    <property type="protein sequence ID" value="QSX01012.1"/>
    <property type="molecule type" value="Genomic_DNA"/>
</dbReference>
<gene>
    <name evidence="3" type="ORF">J0X25_08670</name>
</gene>
<sequence length="370" mass="42485">MSSDEDIEGSEEESETTPEDRTTAGEAWVGSDATFHTYSEGGFQNKSEIAIAIAVDDRDQFNTRYRSIIEEKAKEYDSSPKRPVLKSHEVREMASEWDYDGIISDVVEDLLKIDNIANIHVTVTNITNQMVVAYQDDNGPREQISRDDLHGELTNYYHLIAVWDYLDEYRDAPWGTDNVLLDDFEGKDNLPWRRTGIISDELHVIPQGDATYPLLSLADLTMDYVKENVEKWTASEIRDTLISATPDDTAYVNTKGFHTPEEVSDLVPLARRNINRSKHYPHPIVFIDRGGISRDELTNYEIYHTIAEYVYEESGCMKFFSETEDGDVVEPEDYIVCLDESDTHKYEKFEEYNNSDDIILTPSEALEKFH</sequence>
<evidence type="ECO:0000313" key="3">
    <source>
        <dbReference type="EMBL" id="QSX01012.1"/>
    </source>
</evidence>
<dbReference type="RefSeq" id="WP_207290726.1">
    <property type="nucleotide sequence ID" value="NZ_CP071462.1"/>
</dbReference>
<feature type="domain" description="DUF8203" evidence="2">
    <location>
        <begin position="44"/>
        <end position="276"/>
    </location>
</feature>
<dbReference type="Pfam" id="PF26630">
    <property type="entry name" value="DUF8203"/>
    <property type="match status" value="1"/>
</dbReference>
<dbReference type="GeneID" id="63187373"/>
<evidence type="ECO:0000256" key="1">
    <source>
        <dbReference type="SAM" id="MobiDB-lite"/>
    </source>
</evidence>
<proteinExistence type="predicted"/>
<feature type="compositionally biased region" description="Acidic residues" evidence="1">
    <location>
        <begin position="1"/>
        <end position="17"/>
    </location>
</feature>
<keyword evidence="4" id="KW-1185">Reference proteome</keyword>
<reference evidence="3 4" key="1">
    <citation type="submission" date="2021-03" db="EMBL/GenBank/DDBJ databases">
        <title>Haloterrigena longa sp. nov. and Haloterrigena limicola sp. nov., extremely halophilic archaea isolated from a salt lake.</title>
        <authorList>
            <person name="Henglin C."/>
        </authorList>
    </citation>
    <scope>NUCLEOTIDE SEQUENCE [LARGE SCALE GENOMIC DNA]</scope>
    <source>
        <strain evidence="3 4">KZCA68</strain>
    </source>
</reference>
<dbReference type="InterPro" id="IPR058516">
    <property type="entry name" value="DUF8203"/>
</dbReference>
<evidence type="ECO:0000259" key="2">
    <source>
        <dbReference type="Pfam" id="PF26630"/>
    </source>
</evidence>
<feature type="region of interest" description="Disordered" evidence="1">
    <location>
        <begin position="1"/>
        <end position="29"/>
    </location>
</feature>
<name>A0A8A2VHL2_9EURY</name>
<evidence type="ECO:0000313" key="4">
    <source>
        <dbReference type="Proteomes" id="UP000663203"/>
    </source>
</evidence>
<dbReference type="AlphaFoldDB" id="A0A8A2VHL2"/>
<dbReference type="Proteomes" id="UP000663203">
    <property type="component" value="Chromosome"/>
</dbReference>
<dbReference type="KEGG" id="hakz:J0X25_08670"/>